<dbReference type="AlphaFoldDB" id="A0A095UQE1"/>
<dbReference type="Gene3D" id="3.40.50.720">
    <property type="entry name" value="NAD(P)-binding Rossmann-like Domain"/>
    <property type="match status" value="1"/>
</dbReference>
<reference evidence="2 3" key="1">
    <citation type="submission" date="2012-09" db="EMBL/GenBank/DDBJ databases">
        <title>Genome Sequence of alkane-degrading Bacterium Alcanivorax sp. 19-m-6.</title>
        <authorList>
            <person name="Lai Q."/>
            <person name="Shao Z."/>
        </authorList>
    </citation>
    <scope>NUCLEOTIDE SEQUENCE [LARGE SCALE GENOMIC DNA]</scope>
    <source>
        <strain evidence="2 3">19-m-6</strain>
    </source>
</reference>
<dbReference type="SUPFAM" id="SSF51735">
    <property type="entry name" value="NAD(P)-binding Rossmann-fold domains"/>
    <property type="match status" value="1"/>
</dbReference>
<evidence type="ECO:0000313" key="2">
    <source>
        <dbReference type="EMBL" id="KGD64760.1"/>
    </source>
</evidence>
<evidence type="ECO:0000259" key="1">
    <source>
        <dbReference type="Pfam" id="PF13460"/>
    </source>
</evidence>
<dbReference type="GO" id="GO:0016646">
    <property type="term" value="F:oxidoreductase activity, acting on the CH-NH group of donors, NAD or NADP as acceptor"/>
    <property type="evidence" value="ECO:0007669"/>
    <property type="project" value="TreeGrafter"/>
</dbReference>
<dbReference type="STRING" id="1177154.Y5S_02126"/>
<sequence length="236" mass="25762">MAVYRINSQRHHYLIDNAYIEEHHMNIALIGASGFIGSALREEALQRGHQVSALVSQPDKLQATDNLTIVKTNVQDTALLSEQLKGFDAVVSAFSGHAQDNVREYYVQGVRSIINASKVASVPRLLIAGGAGALRVNADTLLIDTPTFPAEYEGTARGAQDALALLAEETDLDWTMLAPAAEIFPGERTGQFRLGKDDLIVDADGNSRISVQDYAVAMINELEQPQHVQQRFTLGY</sequence>
<dbReference type="CDD" id="cd05244">
    <property type="entry name" value="BVR-B_like_SDR_a"/>
    <property type="match status" value="1"/>
</dbReference>
<dbReference type="eggNOG" id="COG2910">
    <property type="taxonomic scope" value="Bacteria"/>
</dbReference>
<gene>
    <name evidence="2" type="ORF">Y5S_02126</name>
</gene>
<evidence type="ECO:0000313" key="3">
    <source>
        <dbReference type="Proteomes" id="UP000029444"/>
    </source>
</evidence>
<feature type="domain" description="NAD(P)-binding" evidence="1">
    <location>
        <begin position="31"/>
        <end position="221"/>
    </location>
</feature>
<dbReference type="InterPro" id="IPR051606">
    <property type="entry name" value="Polyketide_Oxido-like"/>
</dbReference>
<protein>
    <recommendedName>
        <fullName evidence="1">NAD(P)-binding domain-containing protein</fullName>
    </recommendedName>
</protein>
<organism evidence="2 3">
    <name type="scientific">Alcanivorax nanhaiticus</name>
    <dbReference type="NCBI Taxonomy" id="1177154"/>
    <lineage>
        <taxon>Bacteria</taxon>
        <taxon>Pseudomonadati</taxon>
        <taxon>Pseudomonadota</taxon>
        <taxon>Gammaproteobacteria</taxon>
        <taxon>Oceanospirillales</taxon>
        <taxon>Alcanivoracaceae</taxon>
        <taxon>Alcanivorax</taxon>
    </lineage>
</organism>
<dbReference type="Proteomes" id="UP000029444">
    <property type="component" value="Unassembled WGS sequence"/>
</dbReference>
<dbReference type="InterPro" id="IPR016040">
    <property type="entry name" value="NAD(P)-bd_dom"/>
</dbReference>
<comment type="caution">
    <text evidence="2">The sequence shown here is derived from an EMBL/GenBank/DDBJ whole genome shotgun (WGS) entry which is preliminary data.</text>
</comment>
<name>A0A095UQE1_9GAMM</name>
<dbReference type="Pfam" id="PF13460">
    <property type="entry name" value="NAD_binding_10"/>
    <property type="match status" value="1"/>
</dbReference>
<proteinExistence type="predicted"/>
<dbReference type="PANTHER" id="PTHR43355:SF2">
    <property type="entry name" value="FLAVIN REDUCTASE (NADPH)"/>
    <property type="match status" value="1"/>
</dbReference>
<dbReference type="PATRIC" id="fig|1177154.3.peg.2164"/>
<dbReference type="PANTHER" id="PTHR43355">
    <property type="entry name" value="FLAVIN REDUCTASE (NADPH)"/>
    <property type="match status" value="1"/>
</dbReference>
<accession>A0A095UQE1</accession>
<dbReference type="RefSeq" id="WP_231552667.1">
    <property type="nucleotide sequence ID" value="NZ_ARXV01000007.1"/>
</dbReference>
<keyword evidence="3" id="KW-1185">Reference proteome</keyword>
<dbReference type="EMBL" id="ARXV01000007">
    <property type="protein sequence ID" value="KGD64760.1"/>
    <property type="molecule type" value="Genomic_DNA"/>
</dbReference>
<dbReference type="InterPro" id="IPR036291">
    <property type="entry name" value="NAD(P)-bd_dom_sf"/>
</dbReference>